<name>A0A841DL97_9ACTN</name>
<evidence type="ECO:0000313" key="2">
    <source>
        <dbReference type="EMBL" id="MBB5978449.1"/>
    </source>
</evidence>
<organism evidence="2 3">
    <name type="scientific">Kribbella solani</name>
    <dbReference type="NCBI Taxonomy" id="236067"/>
    <lineage>
        <taxon>Bacteria</taxon>
        <taxon>Bacillati</taxon>
        <taxon>Actinomycetota</taxon>
        <taxon>Actinomycetes</taxon>
        <taxon>Propionibacteriales</taxon>
        <taxon>Kribbellaceae</taxon>
        <taxon>Kribbella</taxon>
    </lineage>
</organism>
<evidence type="ECO:0000313" key="3">
    <source>
        <dbReference type="Proteomes" id="UP000558997"/>
    </source>
</evidence>
<keyword evidence="3" id="KW-1185">Reference proteome</keyword>
<dbReference type="EMBL" id="JACHNF010000001">
    <property type="protein sequence ID" value="MBB5978449.1"/>
    <property type="molecule type" value="Genomic_DNA"/>
</dbReference>
<reference evidence="2 3" key="1">
    <citation type="submission" date="2020-08" db="EMBL/GenBank/DDBJ databases">
        <title>Sequencing the genomes of 1000 actinobacteria strains.</title>
        <authorList>
            <person name="Klenk H.-P."/>
        </authorList>
    </citation>
    <scope>NUCLEOTIDE SEQUENCE [LARGE SCALE GENOMIC DNA]</scope>
    <source>
        <strain evidence="2 3">DSM 17294</strain>
    </source>
</reference>
<comment type="caution">
    <text evidence="2">The sequence shown here is derived from an EMBL/GenBank/DDBJ whole genome shotgun (WGS) entry which is preliminary data.</text>
</comment>
<dbReference type="RefSeq" id="WP_184832843.1">
    <property type="nucleotide sequence ID" value="NZ_BAAAVN010000004.1"/>
</dbReference>
<protein>
    <submittedName>
        <fullName evidence="2">Uncharacterized protein</fullName>
    </submittedName>
</protein>
<proteinExistence type="predicted"/>
<dbReference type="InterPro" id="IPR045660">
    <property type="entry name" value="DUF6390"/>
</dbReference>
<accession>A0A841DL97</accession>
<gene>
    <name evidence="2" type="ORF">HDA44_001790</name>
</gene>
<dbReference type="AlphaFoldDB" id="A0A841DL97"/>
<feature type="region of interest" description="Disordered" evidence="1">
    <location>
        <begin position="285"/>
        <end position="309"/>
    </location>
</feature>
<dbReference type="Proteomes" id="UP000558997">
    <property type="component" value="Unassembled WGS sequence"/>
</dbReference>
<sequence length="309" mass="32805">MTPGPLLFARYAYPPNSMGYCGPGDSGELLEYAGNGVVDRGLAAIAHRFLGAWPYLSLIAAASGRQPLDTDVVEAYWVGNQLLRNVPGALLAAHLSDRFGRGLAAARTDPVQLALLGGRPHHNFHVFAVYPWTGLLRAGPAAEPLRVLNSCRISWGTVTAVDGEMADVRVRPLLYDHGRLRLGEPAVQRMLTGSRGYRLAYDVQPGDVVSLHWNWICDVLSDTQASELCKATMRVFRLVNHALGRPSVGSALEPVIRPAVGLSVRGSGTFVPSAAGTARYVMKTQGDASASRGADDGGAAGPDVSLADP</sequence>
<dbReference type="Pfam" id="PF19927">
    <property type="entry name" value="DUF6390"/>
    <property type="match status" value="1"/>
</dbReference>
<evidence type="ECO:0000256" key="1">
    <source>
        <dbReference type="SAM" id="MobiDB-lite"/>
    </source>
</evidence>